<dbReference type="EMBL" id="JABZGF010000053">
    <property type="protein sequence ID" value="MBF0966137.1"/>
    <property type="molecule type" value="Genomic_DNA"/>
</dbReference>
<dbReference type="RefSeq" id="WP_073982439.1">
    <property type="nucleotide sequence ID" value="NZ_CAJZKY010000008.1"/>
</dbReference>
<keyword evidence="2" id="KW-0808">Transferase</keyword>
<evidence type="ECO:0000313" key="3">
    <source>
        <dbReference type="EMBL" id="MBF0966137.1"/>
    </source>
</evidence>
<dbReference type="Pfam" id="PF03808">
    <property type="entry name" value="Glyco_tran_WecG"/>
    <property type="match status" value="1"/>
</dbReference>
<gene>
    <name evidence="3" type="ORF">HXK09_03045</name>
</gene>
<protein>
    <submittedName>
        <fullName evidence="3">WecB/TagA/CpsF family glycosyltransferase</fullName>
    </submittedName>
</protein>
<dbReference type="PANTHER" id="PTHR34136:SF1">
    <property type="entry name" value="UDP-N-ACETYL-D-MANNOSAMINURONIC ACID TRANSFERASE"/>
    <property type="match status" value="1"/>
</dbReference>
<name>A0A929RNE2_9ACTO</name>
<reference evidence="3" key="1">
    <citation type="submission" date="2020-04" db="EMBL/GenBank/DDBJ databases">
        <title>Deep metagenomics examines the oral microbiome during advanced dental caries in children, revealing novel taxa and co-occurrences with host molecules.</title>
        <authorList>
            <person name="Baker J.L."/>
            <person name="Morton J.T."/>
            <person name="Dinis M."/>
            <person name="Alvarez R."/>
            <person name="Tran N.C."/>
            <person name="Knight R."/>
            <person name="Edlund A."/>
        </authorList>
    </citation>
    <scope>NUCLEOTIDE SEQUENCE</scope>
    <source>
        <strain evidence="3">JCVI_30_bin.13</strain>
    </source>
</reference>
<dbReference type="AlphaFoldDB" id="A0A929RNE2"/>
<dbReference type="OrthoDB" id="9771846at2"/>
<evidence type="ECO:0000313" key="4">
    <source>
        <dbReference type="Proteomes" id="UP000759246"/>
    </source>
</evidence>
<keyword evidence="1" id="KW-0328">Glycosyltransferase</keyword>
<dbReference type="Proteomes" id="UP000759246">
    <property type="component" value="Unassembled WGS sequence"/>
</dbReference>
<dbReference type="PANTHER" id="PTHR34136">
    <property type="match status" value="1"/>
</dbReference>
<proteinExistence type="predicted"/>
<comment type="caution">
    <text evidence="3">The sequence shown here is derived from an EMBL/GenBank/DDBJ whole genome shotgun (WGS) entry which is preliminary data.</text>
</comment>
<dbReference type="InterPro" id="IPR004629">
    <property type="entry name" value="WecG_TagA_CpsF"/>
</dbReference>
<sequence>MTDKSRSENVSVADPVFEAMATRLLTPGHATSWLNHWSLLHADFPALSRMSTIGFDGTFLQMRLRAAGYNVARTSTDLVLPYVFDRLEDGTRITVIGTTVEAGQAVAQRLSRFNVQHIDGYDGLRRLKANPSILTDFHPRLAIVGLGAGLQDVVAAWVLEQVPDVSVCVAGGWIDQYAKAAEDYFPDWVHNARLGWAWRIAHEPKRLTKRYTIEALDFIAHWPQLIRRLEAMGSFDELGLVVSQGASKV</sequence>
<dbReference type="GO" id="GO:0016758">
    <property type="term" value="F:hexosyltransferase activity"/>
    <property type="evidence" value="ECO:0007669"/>
    <property type="project" value="TreeGrafter"/>
</dbReference>
<accession>A0A929RNE2</accession>
<evidence type="ECO:0000256" key="1">
    <source>
        <dbReference type="ARBA" id="ARBA00022676"/>
    </source>
</evidence>
<organism evidence="3 4">
    <name type="scientific">Actinomyces bouchesdurhonensis</name>
    <dbReference type="NCBI Taxonomy" id="1852361"/>
    <lineage>
        <taxon>Bacteria</taxon>
        <taxon>Bacillati</taxon>
        <taxon>Actinomycetota</taxon>
        <taxon>Actinomycetes</taxon>
        <taxon>Actinomycetales</taxon>
        <taxon>Actinomycetaceae</taxon>
        <taxon>Actinomyces</taxon>
    </lineage>
</organism>
<evidence type="ECO:0000256" key="2">
    <source>
        <dbReference type="ARBA" id="ARBA00022679"/>
    </source>
</evidence>